<dbReference type="GO" id="GO:0019028">
    <property type="term" value="C:viral capsid"/>
    <property type="evidence" value="ECO:0007669"/>
    <property type="project" value="UniProtKB-KW"/>
</dbReference>
<keyword evidence="11" id="KW-0547">Nucleotide-binding</keyword>
<dbReference type="Gene3D" id="2.60.120.20">
    <property type="match status" value="1"/>
</dbReference>
<dbReference type="Gene3D" id="3.30.70.270">
    <property type="match status" value="1"/>
</dbReference>
<dbReference type="GO" id="GO:0017111">
    <property type="term" value="F:ribonucleoside triphosphate phosphatase activity"/>
    <property type="evidence" value="ECO:0007669"/>
    <property type="project" value="UniProtKB-EC"/>
</dbReference>
<evidence type="ECO:0000259" key="25">
    <source>
        <dbReference type="PROSITE" id="PS51218"/>
    </source>
</evidence>
<dbReference type="SUPFAM" id="SSF88633">
    <property type="entry name" value="Positive stranded ssRNA viruses"/>
    <property type="match status" value="1"/>
</dbReference>
<evidence type="ECO:0000256" key="23">
    <source>
        <dbReference type="SAM" id="MobiDB-lite"/>
    </source>
</evidence>
<comment type="function">
    <text evidence="18">Together with NTPase and NS4, initiates the formation of the replication complex. Induces the proliferation of the host smooth ER membranes forming long tubular structures. These remodeled membranes probably form the viral factories that contain the replication complex.</text>
</comment>
<evidence type="ECO:0000256" key="18">
    <source>
        <dbReference type="ARBA" id="ARBA00045264"/>
    </source>
</evidence>
<dbReference type="InterPro" id="IPR004005">
    <property type="entry name" value="Calicivirus_coat"/>
</dbReference>
<dbReference type="InterPro" id="IPR033703">
    <property type="entry name" value="Rhv-like"/>
</dbReference>
<keyword evidence="8" id="KW-0645">Protease</keyword>
<dbReference type="GO" id="GO:0006351">
    <property type="term" value="P:DNA-templated transcription"/>
    <property type="evidence" value="ECO:0007669"/>
    <property type="project" value="InterPro"/>
</dbReference>
<dbReference type="SUPFAM" id="SSF56672">
    <property type="entry name" value="DNA/RNA polymerases"/>
    <property type="match status" value="1"/>
</dbReference>
<feature type="region of interest" description="Disordered" evidence="23">
    <location>
        <begin position="66"/>
        <end position="100"/>
    </location>
</feature>
<keyword evidence="12" id="KW-0378">Hydrolase</keyword>
<evidence type="ECO:0000256" key="10">
    <source>
        <dbReference type="ARBA" id="ARBA00022695"/>
    </source>
</evidence>
<name>A0A6M9Z6Q4_9CALI</name>
<evidence type="ECO:0000256" key="7">
    <source>
        <dbReference type="ARBA" id="ARBA00022561"/>
    </source>
</evidence>
<evidence type="ECO:0000256" key="4">
    <source>
        <dbReference type="ARBA" id="ARBA00022484"/>
    </source>
</evidence>
<dbReference type="Gene3D" id="3.40.50.300">
    <property type="entry name" value="P-loop containing nucleotide triphosphate hydrolases"/>
    <property type="match status" value="1"/>
</dbReference>
<dbReference type="PROSITE" id="PS51894">
    <property type="entry name" value="CV_3CL_PRO"/>
    <property type="match status" value="1"/>
</dbReference>
<proteinExistence type="predicted"/>
<dbReference type="GO" id="GO:0039694">
    <property type="term" value="P:viral RNA genome replication"/>
    <property type="evidence" value="ECO:0007669"/>
    <property type="project" value="InterPro"/>
</dbReference>
<feature type="compositionally biased region" description="Basic and acidic residues" evidence="23">
    <location>
        <begin position="79"/>
        <end position="88"/>
    </location>
</feature>
<keyword evidence="13" id="KW-0788">Thiol protease</keyword>
<dbReference type="GO" id="GO:0004197">
    <property type="term" value="F:cysteine-type endopeptidase activity"/>
    <property type="evidence" value="ECO:0007669"/>
    <property type="project" value="InterPro"/>
</dbReference>
<dbReference type="Gene3D" id="6.10.140.320">
    <property type="match status" value="1"/>
</dbReference>
<dbReference type="GO" id="GO:0003723">
    <property type="term" value="F:RNA binding"/>
    <property type="evidence" value="ECO:0007669"/>
    <property type="project" value="InterPro"/>
</dbReference>
<dbReference type="InterPro" id="IPR000605">
    <property type="entry name" value="Helicase_SF3_ssDNA/RNA_vir"/>
</dbReference>
<feature type="domain" description="Peptidase C24" evidence="26">
    <location>
        <begin position="1157"/>
        <end position="1300"/>
    </location>
</feature>
<dbReference type="InterPro" id="IPR027417">
    <property type="entry name" value="P-loop_NTPase"/>
</dbReference>
<reference evidence="27" key="1">
    <citation type="submission" date="2020-01" db="EMBL/GenBank/DDBJ databases">
        <title>Viral genomes from wild and zoo birds in China.</title>
        <authorList>
            <person name="Zhou R."/>
            <person name="Shan T."/>
            <person name="Yang S."/>
            <person name="Zhang W."/>
        </authorList>
    </citation>
    <scope>NUCLEOTIDE SEQUENCE</scope>
    <source>
        <strain evidence="27">Bbr034cal2</strain>
    </source>
</reference>
<feature type="region of interest" description="Disordered" evidence="23">
    <location>
        <begin position="755"/>
        <end position="783"/>
    </location>
</feature>
<evidence type="ECO:0000256" key="22">
    <source>
        <dbReference type="ARBA" id="ARBA00047631"/>
    </source>
</evidence>
<comment type="subcellular location">
    <subcellularLocation>
        <location evidence="1">Host cytoplasm</location>
    </subcellularLocation>
    <subcellularLocation>
        <location evidence="2">Virion</location>
    </subcellularLocation>
</comment>
<feature type="domain" description="SF3 helicase" evidence="25">
    <location>
        <begin position="499"/>
        <end position="663"/>
    </location>
</feature>
<dbReference type="Pfam" id="PF00915">
    <property type="entry name" value="Calici_coat"/>
    <property type="match status" value="1"/>
</dbReference>
<dbReference type="InterPro" id="IPR009003">
    <property type="entry name" value="Peptidase_S1_PA"/>
</dbReference>
<feature type="domain" description="RdRp catalytic" evidence="24">
    <location>
        <begin position="1543"/>
        <end position="1666"/>
    </location>
</feature>
<dbReference type="Pfam" id="PF00680">
    <property type="entry name" value="RdRP_1"/>
    <property type="match status" value="1"/>
</dbReference>
<evidence type="ECO:0000256" key="20">
    <source>
        <dbReference type="ARBA" id="ARBA00046180"/>
    </source>
</evidence>
<feature type="region of interest" description="Disordered" evidence="23">
    <location>
        <begin position="712"/>
        <end position="738"/>
    </location>
</feature>
<dbReference type="PROSITE" id="PS50507">
    <property type="entry name" value="RDRP_SSRNA_POS"/>
    <property type="match status" value="1"/>
</dbReference>
<keyword evidence="7" id="KW-0167">Capsid protein</keyword>
<dbReference type="PRINTS" id="PR00918">
    <property type="entry name" value="CALICVIRUSNS"/>
</dbReference>
<dbReference type="Gene3D" id="1.10.260.110">
    <property type="match status" value="1"/>
</dbReference>
<evidence type="ECO:0000256" key="1">
    <source>
        <dbReference type="ARBA" id="ARBA00004192"/>
    </source>
</evidence>
<dbReference type="Pfam" id="PF03510">
    <property type="entry name" value="Peptidase_C24"/>
    <property type="match status" value="1"/>
</dbReference>
<evidence type="ECO:0000256" key="12">
    <source>
        <dbReference type="ARBA" id="ARBA00022801"/>
    </source>
</evidence>
<dbReference type="EMBL" id="MT138026">
    <property type="protein sequence ID" value="QKN88793.1"/>
    <property type="molecule type" value="Genomic_RNA"/>
</dbReference>
<dbReference type="GO" id="GO:0005524">
    <property type="term" value="F:ATP binding"/>
    <property type="evidence" value="ECO:0007669"/>
    <property type="project" value="UniProtKB-KW"/>
</dbReference>
<keyword evidence="4" id="KW-0696">RNA-directed RNA polymerase</keyword>
<evidence type="ECO:0000256" key="21">
    <source>
        <dbReference type="ARBA" id="ARBA00046246"/>
    </source>
</evidence>
<dbReference type="InterPro" id="IPR043128">
    <property type="entry name" value="Rev_trsase/Diguanyl_cyclase"/>
</dbReference>
<keyword evidence="15" id="KW-0946">Virion</keyword>
<evidence type="ECO:0000256" key="13">
    <source>
        <dbReference type="ARBA" id="ARBA00022807"/>
    </source>
</evidence>
<dbReference type="InterPro" id="IPR007094">
    <property type="entry name" value="RNA-dir_pol_PSvirus"/>
</dbReference>
<keyword evidence="9" id="KW-0808">Transferase</keyword>
<evidence type="ECO:0000256" key="16">
    <source>
        <dbReference type="ARBA" id="ARBA00022953"/>
    </source>
</evidence>
<dbReference type="InterPro" id="IPR014759">
    <property type="entry name" value="Helicase_SF3_ssRNA_vir"/>
</dbReference>
<dbReference type="SMART" id="SM00382">
    <property type="entry name" value="AAA"/>
    <property type="match status" value="1"/>
</dbReference>
<dbReference type="InterPro" id="IPR004004">
    <property type="entry name" value="Helic/Pol/Pept_Calicivir-typ"/>
</dbReference>
<dbReference type="PROSITE" id="PS51218">
    <property type="entry name" value="SF3_HELICASE_2"/>
    <property type="match status" value="1"/>
</dbReference>
<evidence type="ECO:0000256" key="17">
    <source>
        <dbReference type="ARBA" id="ARBA00023200"/>
    </source>
</evidence>
<dbReference type="InterPro" id="IPR003593">
    <property type="entry name" value="AAA+_ATPase"/>
</dbReference>
<feature type="region of interest" description="Disordered" evidence="23">
    <location>
        <begin position="1319"/>
        <end position="1340"/>
    </location>
</feature>
<evidence type="ECO:0000259" key="24">
    <source>
        <dbReference type="PROSITE" id="PS50507"/>
    </source>
</evidence>
<dbReference type="GO" id="GO:0003724">
    <property type="term" value="F:RNA helicase activity"/>
    <property type="evidence" value="ECO:0007669"/>
    <property type="project" value="InterPro"/>
</dbReference>
<dbReference type="SUPFAM" id="SSF50494">
    <property type="entry name" value="Trypsin-like serine proteases"/>
    <property type="match status" value="1"/>
</dbReference>
<sequence>MAPCCCCELFERRFAVALCTTDNKLNAFLRACVPSWYHQLAHRPGGCCFVPVLPPVTEEEVKEELSRVRRGSLGPQDEIPTKKVKLEGPGDNTTRVPGRVPTITPAEARRLFQSAGTYQPVTLSGEREGYDLPNIPATHGNPDDTLDVALRENNDQAVLDWAWDQVVATGASFEEVTDAIEAAAGRYLRGELQADRPAMCRLVALHAIASGPRRDVVRMRTNNPERAFEVGLAHLALAASNSPPTLGQRVWAKLHDVLNRFLLYFVQLGHSANSMRTLLSIVKPSALWRILSTLQGWDVPGLWAILELYGLAYNLDTEHVEGIFELFQEVLTTIARFIVNIPRAIRDAIVRFVPSLGPFLGHPTSEGPVDAVWEGENTWPAVAALICGLCVVAGVIPSSVAAGYMRRLSLTVSVVSGLVSLARLVSDWFGRSQRRGVVTDLSNRGLDLCLAARSPEQAPNDVARRELARKGRSILDEATTLLSDPDYTTMAGAVRTTLEAVRTTVAGLEISLAASNAADPPRIIVLTGAPGVGKTVLATHLARVYNRENQYSGPPAYFDLHLDHHDSYSGAPAAIWDEFDTDPKGEFLEMVIAMGSGRPITLNCDLPENKGRMFNSSLVICTTNSETPVAVNNPRAEAFYRRVEIYDVFSPSIQRELTNNPGQKPKGYKDDFAHLEIWKRPHLGFDTNGNTLRGQSTSTKVSYRDIIPVKNQGRRRARSEVVGPTTRKLHCPKTASSAGEGITPLVGFVDEVEAPQLTLPDPPSPSESSDISDSEYDSPGPLGSEVEDKLLSRVATTFGAPVRAGFVLNTGSVPVYAIASHQPNRIVSQLYRLKYSTGGLFKILYGTQHLTETGLAHFKNEVVSIVVVVPLASVQEGMRVYATAAYRERPPLITHLVQDPNRALALDNDIPWAEVITGLHGVGVVNTDKALTFPTTVKHIGEVSYGRAALALVDHIKPQSLLHAPALIKALVESDLEGMRAALTRCSFQTKPTASVFTAGNHTYTIYSVAGGCLLNMSDAMPKGAPVTPAAIRAPATPKPAGSLREWVGAVVKAFCDLFLHHLNETVGLTMLVANVYTCPGLRRNQGGRYRGPMRGATLDDAEYDEWQNARRRLKRNLTLDEWMEAREGRSKDETLRAYVDLMETRRAAGAWLVHEGPQSKPEMVHTQNGVKVATITHIGDGLHVTLQHCFKDYHYPEGYVKVHQSGDVCFLSGPDTGPYATVTSGPPAKFRGVPVATYTTGSFVGDQAMITGFRYTTTMPVTTENGDCGTPVYGPGGGLVALHAGKLGSYKYASVVTPTDVTVARKVMKKGLKVWKGLPIHESPKPQGPLPDTSRYQRTVDPIPPECQSEPALAGHGDSRGGDAQLKLLAEALKNYDQASPPMDYDAMRLAVGHAKSQIAAIVGDCQLAPLTRQQAVQTLNLDSSCGPFVPGLKKDYYQDGTFTGELATYLQSRLDKLEAGKPIPHAYKLGLKDEMLPVPKARQKKRLLWASDVAITMAMAQVFTPLFDRLKESSPVGPFGPGMDADSRLTLDIIRNRAHGKRVVTGDYRRWDSTLPHALVHAGLEVMFTFVQPTPFAAALWATLVSAPQGFFLDAVFVPRRGLPSGIPGTSFLNSICHLILHGYCITLALAKIGAPPPNLWSFDILCYGDDFIAFWPPDSEGLEKYYHMEIVALGMELTAADKSPFGTLEDVTFLKRTYAKRQVDGSLAWVPAPYLEDQSLLRQFCYAKGRSKVDPMVLQPVDTEERRAQLKLALAMATIQPSPHYGLMRELWAQQIQTPCPHDDEVTGIGLMLGRGGFEEYKLFADDPTILHKLEMEGPTPPRAGPTQGNNVSDGTVISATGSTSVEATPVAAPVTGASNVAATTTGVQNPLDPFILANFVLAHRFTWRLTDAPGRVLLTATLGPGLNPYTAHLSQMYAGWSGSMRIQMVMSGAGAFGGTLVVSIIPPGQSFTPGVTSGTGYPHAVVDVRNLAGTLFTLPDIASTTYHAIPTTESTTTLAVTVLSPLVNPFATNNTTPYGSAAEVLVLTAPGMDFAFHMLTPPSNITSDALRAFAQPARWRCNRLGLPVTRLVFMTNFQQHNRHFDTVGHSYGWSDTDPRTQVEVVVADTLGSDSSANWHGAQLRPIRQINGITAGLWDFSYFLGASASPGVNAVAGLMCVGNLIEVNESNPAIGNYTGYTMLVSCTYNRAGDGNPNASATDEQGTYDAWGAPLEPYCVYLNTTAIDNSNSTSFPGLHQNDRIAMNPVAFNADGGAGTANTNLTQPVLNRQYRDSGRYIASGNLMVVGFASVVRSSHRAISSPTYVYSSQPWQLSEMLMSGLNPIPPGQMAVFTCTEVSGQSFDLAITHEGYVVTGPVQTNSYYVVPKDLTLDFRGVTSLTASLRAPTGVSTRAVGSMRAAHSDL</sequence>
<comment type="function">
    <text evidence="20">Viral genome-linked protein is covalently linked to the 5'-end of the positive-strand, negative-strand genomic RNAs and subgenomic RNA. Acts as a genome-linked replication primer. May recruit ribosome to viral RNA thereby promoting viral proteins translation. Interacts with host translation initiation complex to allow the translation of viral proteins.</text>
</comment>
<keyword evidence="14" id="KW-0067">ATP-binding</keyword>
<evidence type="ECO:0000256" key="3">
    <source>
        <dbReference type="ARBA" id="ARBA00020107"/>
    </source>
</evidence>
<evidence type="ECO:0000256" key="5">
    <source>
        <dbReference type="ARBA" id="ARBA00022520"/>
    </source>
</evidence>
<keyword evidence="6" id="KW-0597">Phosphoprotein</keyword>
<dbReference type="InterPro" id="IPR001205">
    <property type="entry name" value="RNA-dir_pol_C"/>
</dbReference>
<dbReference type="SUPFAM" id="SSF52540">
    <property type="entry name" value="P-loop containing nucleoside triphosphate hydrolases"/>
    <property type="match status" value="1"/>
</dbReference>
<evidence type="ECO:0000256" key="14">
    <source>
        <dbReference type="ARBA" id="ARBA00022840"/>
    </source>
</evidence>
<keyword evidence="5" id="KW-0191">Covalent protein-RNA linkage</keyword>
<comment type="function">
    <text evidence="19">Displays NTPase activity, but no helicase activity. Induces the formation of convoluted membranes derived from the host ER. These remodeled membranes probably form the viral factories that contain the replication complex. Together with NS2 and NS4, initiates the formation of the replication complex.</text>
</comment>
<accession>A0A6M9Z6Q4</accession>
<dbReference type="CDD" id="cd00205">
    <property type="entry name" value="rhv_like"/>
    <property type="match status" value="1"/>
</dbReference>
<dbReference type="InterPro" id="IPR000317">
    <property type="entry name" value="Peptidase_C24"/>
</dbReference>
<dbReference type="GO" id="GO:0006508">
    <property type="term" value="P:proteolysis"/>
    <property type="evidence" value="ECO:0007669"/>
    <property type="project" value="UniProtKB-KW"/>
</dbReference>
<organism evidence="27">
    <name type="scientific">Caliciviridae sp</name>
    <dbReference type="NCBI Taxonomy" id="1916234"/>
    <lineage>
        <taxon>Viruses</taxon>
        <taxon>Riboviria</taxon>
        <taxon>Orthornavirae</taxon>
        <taxon>Pisuviricota</taxon>
        <taxon>Pisoniviricetes</taxon>
        <taxon>Picornavirales</taxon>
        <taxon>Caliciviridae</taxon>
    </lineage>
</organism>
<dbReference type="GO" id="GO:0003968">
    <property type="term" value="F:RNA-directed RNA polymerase activity"/>
    <property type="evidence" value="ECO:0007669"/>
    <property type="project" value="UniProtKB-KW"/>
</dbReference>
<evidence type="ECO:0000313" key="27">
    <source>
        <dbReference type="EMBL" id="QKN88793.1"/>
    </source>
</evidence>
<dbReference type="Gene3D" id="1.20.960.20">
    <property type="match status" value="1"/>
</dbReference>
<protein>
    <recommendedName>
        <fullName evidence="3">Genome polyprotein</fullName>
    </recommendedName>
</protein>
<comment type="function">
    <text evidence="21">Probable key protein responsible for the formation of membrane alterations by the virus. Induces the formation of convoluted membranes derived from the host ER. These remodeled membranes probably form the viral factories that contain the replication complex. Together with NS2 and NTPase, initiates the formation of the replication complex.</text>
</comment>
<evidence type="ECO:0000256" key="2">
    <source>
        <dbReference type="ARBA" id="ARBA00004328"/>
    </source>
</evidence>
<dbReference type="Pfam" id="PF00910">
    <property type="entry name" value="RNA_helicase"/>
    <property type="match status" value="1"/>
</dbReference>
<keyword evidence="10" id="KW-0548">Nucleotidyltransferase</keyword>
<evidence type="ECO:0000256" key="8">
    <source>
        <dbReference type="ARBA" id="ARBA00022670"/>
    </source>
</evidence>
<keyword evidence="16" id="KW-0693">Viral RNA replication</keyword>
<evidence type="ECO:0000256" key="9">
    <source>
        <dbReference type="ARBA" id="ARBA00022679"/>
    </source>
</evidence>
<evidence type="ECO:0000256" key="15">
    <source>
        <dbReference type="ARBA" id="ARBA00022844"/>
    </source>
</evidence>
<evidence type="ECO:0000256" key="11">
    <source>
        <dbReference type="ARBA" id="ARBA00022741"/>
    </source>
</evidence>
<dbReference type="InterPro" id="IPR043502">
    <property type="entry name" value="DNA/RNA_pol_sf"/>
</dbReference>
<keyword evidence="17" id="KW-1035">Host cytoplasm</keyword>
<dbReference type="InterPro" id="IPR029053">
    <property type="entry name" value="Viral_coat"/>
</dbReference>
<evidence type="ECO:0000256" key="19">
    <source>
        <dbReference type="ARBA" id="ARBA00045380"/>
    </source>
</evidence>
<evidence type="ECO:0000259" key="26">
    <source>
        <dbReference type="PROSITE" id="PS51894"/>
    </source>
</evidence>
<comment type="catalytic activity">
    <reaction evidence="22">
        <text>a ribonucleoside 5'-triphosphate + H2O = a ribonucleoside 5'-diphosphate + phosphate + H(+)</text>
        <dbReference type="Rhea" id="RHEA:23680"/>
        <dbReference type="ChEBI" id="CHEBI:15377"/>
        <dbReference type="ChEBI" id="CHEBI:15378"/>
        <dbReference type="ChEBI" id="CHEBI:43474"/>
        <dbReference type="ChEBI" id="CHEBI:57930"/>
        <dbReference type="ChEBI" id="CHEBI:61557"/>
        <dbReference type="EC" id="3.6.1.15"/>
    </reaction>
</comment>
<evidence type="ECO:0000256" key="6">
    <source>
        <dbReference type="ARBA" id="ARBA00022553"/>
    </source>
</evidence>
<dbReference type="GO" id="GO:0030430">
    <property type="term" value="C:host cell cytoplasm"/>
    <property type="evidence" value="ECO:0007669"/>
    <property type="project" value="UniProtKB-SubCell"/>
</dbReference>